<protein>
    <recommendedName>
        <fullName evidence="5 6">Cell division protein FtsA</fullName>
    </recommendedName>
</protein>
<dbReference type="PANTHER" id="PTHR32432">
    <property type="entry name" value="CELL DIVISION PROTEIN FTSA-RELATED"/>
    <property type="match status" value="1"/>
</dbReference>
<evidence type="ECO:0000256" key="4">
    <source>
        <dbReference type="ARBA" id="ARBA00023306"/>
    </source>
</evidence>
<dbReference type="InterPro" id="IPR050696">
    <property type="entry name" value="FtsA/MreB"/>
</dbReference>
<dbReference type="SMART" id="SM00842">
    <property type="entry name" value="FtsA"/>
    <property type="match status" value="1"/>
</dbReference>
<dbReference type="GO" id="GO:0043093">
    <property type="term" value="P:FtsZ-dependent cytokinesis"/>
    <property type="evidence" value="ECO:0007669"/>
    <property type="project" value="UniProtKB-UniRule"/>
</dbReference>
<evidence type="ECO:0000256" key="7">
    <source>
        <dbReference type="SAM" id="MobiDB-lite"/>
    </source>
</evidence>
<feature type="domain" description="SHS2" evidence="8">
    <location>
        <begin position="29"/>
        <end position="215"/>
    </location>
</feature>
<evidence type="ECO:0000259" key="8">
    <source>
        <dbReference type="SMART" id="SM00842"/>
    </source>
</evidence>
<dbReference type="PANTHER" id="PTHR32432:SF4">
    <property type="entry name" value="CELL DIVISION PROTEIN FTSA"/>
    <property type="match status" value="1"/>
</dbReference>
<dbReference type="Proteomes" id="UP000282957">
    <property type="component" value="Unassembled WGS sequence"/>
</dbReference>
<keyword evidence="2 5" id="KW-0132">Cell division</keyword>
<evidence type="ECO:0000256" key="6">
    <source>
        <dbReference type="PIRNR" id="PIRNR003101"/>
    </source>
</evidence>
<dbReference type="HAMAP" id="MF_02033">
    <property type="entry name" value="FtsA"/>
    <property type="match status" value="1"/>
</dbReference>
<keyword evidence="3 5" id="KW-0472">Membrane</keyword>
<evidence type="ECO:0000256" key="5">
    <source>
        <dbReference type="HAMAP-Rule" id="MF_02033"/>
    </source>
</evidence>
<comment type="subcellular location">
    <subcellularLocation>
        <location evidence="5">Cell membrane</location>
        <topology evidence="5">Peripheral membrane protein</topology>
        <orientation evidence="5">Cytoplasmic side</orientation>
    </subcellularLocation>
    <text evidence="5">Localizes to the Z ring in an FtsZ-dependent manner. Targeted to the membrane through a conserved C-terminal amphipathic helix.</text>
</comment>
<name>A0A437MIL8_9PROT</name>
<keyword evidence="4 5" id="KW-0131">Cell cycle</keyword>
<dbReference type="InterPro" id="IPR003494">
    <property type="entry name" value="SHS2_FtsA"/>
</dbReference>
<comment type="subunit">
    <text evidence="5">Self-interacts. Interacts with FtsZ.</text>
</comment>
<dbReference type="InterPro" id="IPR043129">
    <property type="entry name" value="ATPase_NBD"/>
</dbReference>
<sequence>MNQVVRYTPPEAEAPARTRKRAQARGGNFGVLDIGSSKIVCIVARIESDGTPRALGFGWRGAAGIKNGSVIDPAAAETAIRAAVAQAEEMADVQLRGVIVNLSCGQPESRSLNVQWPVGGRAVTDIDISTMLHEGRRRAEAEGRASVHAMPLGFTVDETPGVPDPRGMVCDNLSARLHMVDAAENALSNLRLCLARCDLDVEEVVSAPFASGLACLDDDEMELGTVMVEMGAGTTSIAVFNEGALWYTAQLPIGGWHVTNDLARGLSTPIAHAERIKTMHGSALEGDDKGEMLPVPQVGDAGDHLARVPRRMIVNIIRPRLEETFELLRDRLDAAGMPRDTTRRIVLSGGASQLIGSTELASRVLDRPATQIRLARPHRVRGLPETALSPGFATTIGLLHWAGGHGRPVMDIGAGVPHGGTLRRLGDWLKRWW</sequence>
<dbReference type="CDD" id="cd24048">
    <property type="entry name" value="ASKHA_NBD_FtsA"/>
    <property type="match status" value="1"/>
</dbReference>
<accession>A0A437MIL8</accession>
<dbReference type="OrthoDB" id="9810567at2"/>
<feature type="region of interest" description="Disordered" evidence="7">
    <location>
        <begin position="1"/>
        <end position="21"/>
    </location>
</feature>
<dbReference type="NCBIfam" id="TIGR01174">
    <property type="entry name" value="ftsA"/>
    <property type="match status" value="1"/>
</dbReference>
<dbReference type="EMBL" id="SACL01000002">
    <property type="protein sequence ID" value="RVT97453.1"/>
    <property type="molecule type" value="Genomic_DNA"/>
</dbReference>
<dbReference type="Pfam" id="PF02491">
    <property type="entry name" value="SHS2_FTSA"/>
    <property type="match status" value="1"/>
</dbReference>
<dbReference type="RefSeq" id="WP_127786681.1">
    <property type="nucleotide sequence ID" value="NZ_SACL01000002.1"/>
</dbReference>
<gene>
    <name evidence="5 9" type="primary">ftsA</name>
    <name evidence="9" type="ORF">EOD42_06390</name>
</gene>
<dbReference type="Gene3D" id="3.30.420.40">
    <property type="match status" value="1"/>
</dbReference>
<evidence type="ECO:0000256" key="3">
    <source>
        <dbReference type="ARBA" id="ARBA00023136"/>
    </source>
</evidence>
<dbReference type="AlphaFoldDB" id="A0A437MIL8"/>
<dbReference type="SUPFAM" id="SSF53067">
    <property type="entry name" value="Actin-like ATPase domain"/>
    <property type="match status" value="2"/>
</dbReference>
<comment type="similarity">
    <text evidence="5 6">Belongs to the FtsA/MreB family.</text>
</comment>
<keyword evidence="1 5" id="KW-1003">Cell membrane</keyword>
<organism evidence="9 10">
    <name type="scientific">Rhodovarius crocodyli</name>
    <dbReference type="NCBI Taxonomy" id="1979269"/>
    <lineage>
        <taxon>Bacteria</taxon>
        <taxon>Pseudomonadati</taxon>
        <taxon>Pseudomonadota</taxon>
        <taxon>Alphaproteobacteria</taxon>
        <taxon>Acetobacterales</taxon>
        <taxon>Roseomonadaceae</taxon>
        <taxon>Rhodovarius</taxon>
    </lineage>
</organism>
<proteinExistence type="inferred from homology"/>
<evidence type="ECO:0000313" key="10">
    <source>
        <dbReference type="Proteomes" id="UP000282957"/>
    </source>
</evidence>
<dbReference type="GO" id="GO:0032153">
    <property type="term" value="C:cell division site"/>
    <property type="evidence" value="ECO:0007669"/>
    <property type="project" value="UniProtKB-UniRule"/>
</dbReference>
<dbReference type="Pfam" id="PF14450">
    <property type="entry name" value="FtsA"/>
    <property type="match status" value="1"/>
</dbReference>
<evidence type="ECO:0000313" key="9">
    <source>
        <dbReference type="EMBL" id="RVT97453.1"/>
    </source>
</evidence>
<dbReference type="InterPro" id="IPR020823">
    <property type="entry name" value="Cell_div_FtsA"/>
</dbReference>
<comment type="caution">
    <text evidence="9">The sequence shown here is derived from an EMBL/GenBank/DDBJ whole genome shotgun (WGS) entry which is preliminary data.</text>
</comment>
<dbReference type="PIRSF" id="PIRSF003101">
    <property type="entry name" value="FtsA"/>
    <property type="match status" value="1"/>
</dbReference>
<comment type="function">
    <text evidence="5 6">Cell division protein that is involved in the assembly of the Z ring. May serve as a membrane anchor for the Z ring.</text>
</comment>
<dbReference type="GO" id="GO:0009898">
    <property type="term" value="C:cytoplasmic side of plasma membrane"/>
    <property type="evidence" value="ECO:0007669"/>
    <property type="project" value="UniProtKB-UniRule"/>
</dbReference>
<keyword evidence="10" id="KW-1185">Reference proteome</keyword>
<reference evidence="9 10" key="1">
    <citation type="submission" date="2019-01" db="EMBL/GenBank/DDBJ databases">
        <authorList>
            <person name="Chen W.-M."/>
        </authorList>
    </citation>
    <scope>NUCLEOTIDE SEQUENCE [LARGE SCALE GENOMIC DNA]</scope>
    <source>
        <strain evidence="9 10">CCP-6</strain>
    </source>
</reference>
<evidence type="ECO:0000256" key="1">
    <source>
        <dbReference type="ARBA" id="ARBA00022475"/>
    </source>
</evidence>
<evidence type="ECO:0000256" key="2">
    <source>
        <dbReference type="ARBA" id="ARBA00022618"/>
    </source>
</evidence>